<evidence type="ECO:0000256" key="1">
    <source>
        <dbReference type="SAM" id="Phobius"/>
    </source>
</evidence>
<dbReference type="AlphaFoldDB" id="A0A1G2UKA9"/>
<proteinExistence type="predicted"/>
<comment type="caution">
    <text evidence="2">The sequence shown here is derived from an EMBL/GenBank/DDBJ whole genome shotgun (WGS) entry which is preliminary data.</text>
</comment>
<dbReference type="Proteomes" id="UP000177202">
    <property type="component" value="Unassembled WGS sequence"/>
</dbReference>
<dbReference type="InterPro" id="IPR043993">
    <property type="entry name" value="T4SS_pilin"/>
</dbReference>
<evidence type="ECO:0000313" key="3">
    <source>
        <dbReference type="Proteomes" id="UP000177202"/>
    </source>
</evidence>
<feature type="transmembrane region" description="Helical" evidence="1">
    <location>
        <begin position="20"/>
        <end position="36"/>
    </location>
</feature>
<organism evidence="2 3">
    <name type="scientific">Candidatus Zambryskibacteria bacterium RIFCSPLOWO2_02_FULL_44_12b</name>
    <dbReference type="NCBI Taxonomy" id="1802772"/>
    <lineage>
        <taxon>Bacteria</taxon>
        <taxon>Candidatus Zambryskiibacteriota</taxon>
    </lineage>
</organism>
<dbReference type="STRING" id="1802772.A3H60_00505"/>
<dbReference type="Pfam" id="PF18895">
    <property type="entry name" value="T4SS_pilin"/>
    <property type="match status" value="1"/>
</dbReference>
<feature type="transmembrane region" description="Helical" evidence="1">
    <location>
        <begin position="120"/>
        <end position="137"/>
    </location>
</feature>
<reference evidence="2 3" key="1">
    <citation type="journal article" date="2016" name="Nat. Commun.">
        <title>Thousands of microbial genomes shed light on interconnected biogeochemical processes in an aquifer system.</title>
        <authorList>
            <person name="Anantharaman K."/>
            <person name="Brown C.T."/>
            <person name="Hug L.A."/>
            <person name="Sharon I."/>
            <person name="Castelle C.J."/>
            <person name="Probst A.J."/>
            <person name="Thomas B.C."/>
            <person name="Singh A."/>
            <person name="Wilkins M.J."/>
            <person name="Karaoz U."/>
            <person name="Brodie E.L."/>
            <person name="Williams K.H."/>
            <person name="Hubbard S.S."/>
            <person name="Banfield J.F."/>
        </authorList>
    </citation>
    <scope>NUCLEOTIDE SEQUENCE [LARGE SCALE GENOMIC DNA]</scope>
</reference>
<protein>
    <submittedName>
        <fullName evidence="2">Uncharacterized protein</fullName>
    </submittedName>
</protein>
<sequence>MNRFKIQDSRLNDRVGQVGFRNGIMVLIILTTYFLLPTPMLAQTEYTLLAPLPLDKSGCTGSANEVCKVDAKKYIEGFFTLMIAIAGGLAVLVIIFGGIKYMSTDAFSGKSEAKQTIEHAIWGLLLAISAWLILNTINPNLVKFNFNVATQPIPAVTGTGAPACSTCVTFASLGIPTSGDAVGASIAPYFGDKLVLLNNGLRLNNIAWSVTEGYPPSVTHVSACHNSGTCVDANIANPSAANINKFFTVAAGANLAASYEVLTDAARQTLINAGVNPLIIRVNAAASGPHFHVK</sequence>
<keyword evidence="1" id="KW-0472">Membrane</keyword>
<feature type="transmembrane region" description="Helical" evidence="1">
    <location>
        <begin position="78"/>
        <end position="99"/>
    </location>
</feature>
<keyword evidence="1" id="KW-0812">Transmembrane</keyword>
<dbReference type="EMBL" id="MHWP01000026">
    <property type="protein sequence ID" value="OHB09854.1"/>
    <property type="molecule type" value="Genomic_DNA"/>
</dbReference>
<keyword evidence="1" id="KW-1133">Transmembrane helix</keyword>
<gene>
    <name evidence="2" type="ORF">A3H60_00505</name>
</gene>
<name>A0A1G2UKA9_9BACT</name>
<evidence type="ECO:0000313" key="2">
    <source>
        <dbReference type="EMBL" id="OHB09854.1"/>
    </source>
</evidence>
<accession>A0A1G2UKA9</accession>